<evidence type="ECO:0000256" key="1">
    <source>
        <dbReference type="SAM" id="SignalP"/>
    </source>
</evidence>
<keyword evidence="1" id="KW-0732">Signal</keyword>
<protein>
    <recommendedName>
        <fullName evidence="4">Porin</fullName>
    </recommendedName>
</protein>
<name>A0A2N5D7A6_9CAUL</name>
<reference evidence="2 3" key="1">
    <citation type="submission" date="2017-12" db="EMBL/GenBank/DDBJ databases">
        <title>The genome sequence of Caulobacter flavus CGMCC1 15093.</title>
        <authorList>
            <person name="Gao J."/>
            <person name="Mao X."/>
            <person name="Sun J."/>
        </authorList>
    </citation>
    <scope>NUCLEOTIDE SEQUENCE [LARGE SCALE GENOMIC DNA]</scope>
    <source>
        <strain evidence="2 3">CGMCC1 15093</strain>
    </source>
</reference>
<evidence type="ECO:0000313" key="2">
    <source>
        <dbReference type="EMBL" id="PLR21953.1"/>
    </source>
</evidence>
<evidence type="ECO:0008006" key="4">
    <source>
        <dbReference type="Google" id="ProtNLM"/>
    </source>
</evidence>
<evidence type="ECO:0000313" key="3">
    <source>
        <dbReference type="Proteomes" id="UP000234483"/>
    </source>
</evidence>
<feature type="non-terminal residue" evidence="2">
    <location>
        <position position="100"/>
    </location>
</feature>
<accession>A0A2N5D7A6</accession>
<comment type="caution">
    <text evidence="2">The sequence shown here is derived from an EMBL/GenBank/DDBJ whole genome shotgun (WGS) entry which is preliminary data.</text>
</comment>
<gene>
    <name evidence="2" type="ORF">CFHF_00005</name>
</gene>
<feature type="signal peptide" evidence="1">
    <location>
        <begin position="1"/>
        <end position="27"/>
    </location>
</feature>
<sequence>MTINRLASRMALIACASTLAIAGGAQAQTPAPGDQQARIEALEAQLKLLQQQINELKAVTVASAPVRTTPAQASPPAQLAAAAPAPKAGAALQAVCRAPA</sequence>
<feature type="chain" id="PRO_5014606947" description="Porin" evidence="1">
    <location>
        <begin position="28"/>
        <end position="100"/>
    </location>
</feature>
<organism evidence="2 3">
    <name type="scientific">Caulobacter flavus</name>
    <dbReference type="NCBI Taxonomy" id="1679497"/>
    <lineage>
        <taxon>Bacteria</taxon>
        <taxon>Pseudomonadati</taxon>
        <taxon>Pseudomonadota</taxon>
        <taxon>Alphaproteobacteria</taxon>
        <taxon>Caulobacterales</taxon>
        <taxon>Caulobacteraceae</taxon>
        <taxon>Caulobacter</taxon>
    </lineage>
</organism>
<dbReference type="AlphaFoldDB" id="A0A2N5D7A6"/>
<proteinExistence type="predicted"/>
<dbReference type="EMBL" id="PJRQ01000001">
    <property type="protein sequence ID" value="PLR21953.1"/>
    <property type="molecule type" value="Genomic_DNA"/>
</dbReference>
<dbReference type="Proteomes" id="UP000234483">
    <property type="component" value="Unassembled WGS sequence"/>
</dbReference>